<dbReference type="InterPro" id="IPR013785">
    <property type="entry name" value="Aldolase_TIM"/>
</dbReference>
<gene>
    <name evidence="9" type="ORF">CUC44_06800</name>
</gene>
<dbReference type="PANTHER" id="PTHR30246:SF1">
    <property type="entry name" value="2-DEHYDRO-3-DEOXY-6-PHOSPHOGALACTONATE ALDOLASE-RELATED"/>
    <property type="match status" value="1"/>
</dbReference>
<organism evidence="9 10">
    <name type="scientific">Aeromonas lusitana</name>
    <dbReference type="NCBI Taxonomy" id="931529"/>
    <lineage>
        <taxon>Bacteria</taxon>
        <taxon>Pseudomonadati</taxon>
        <taxon>Pseudomonadota</taxon>
        <taxon>Gammaproteobacteria</taxon>
        <taxon>Aeromonadales</taxon>
        <taxon>Aeromonadaceae</taxon>
        <taxon>Aeromonas</taxon>
    </lineage>
</organism>
<comment type="subunit">
    <text evidence="4">Homotrimer.</text>
</comment>
<dbReference type="InterPro" id="IPR031338">
    <property type="entry name" value="KDPG/KHG_AS_2"/>
</dbReference>
<dbReference type="PROSITE" id="PS00160">
    <property type="entry name" value="ALDOLASE_KDPG_KHG_2"/>
    <property type="match status" value="1"/>
</dbReference>
<keyword evidence="6" id="KW-0456">Lyase</keyword>
<dbReference type="PANTHER" id="PTHR30246">
    <property type="entry name" value="2-KETO-3-DEOXY-6-PHOSPHOGLUCONATE ALDOLASE"/>
    <property type="match status" value="1"/>
</dbReference>
<evidence type="ECO:0000256" key="2">
    <source>
        <dbReference type="ARBA" id="ARBA00004736"/>
    </source>
</evidence>
<evidence type="ECO:0000256" key="7">
    <source>
        <dbReference type="ARBA" id="ARBA00023270"/>
    </source>
</evidence>
<evidence type="ECO:0000256" key="8">
    <source>
        <dbReference type="ARBA" id="ARBA00023277"/>
    </source>
</evidence>
<name>A0A2M8HBM3_9GAMM</name>
<proteinExistence type="inferred from homology"/>
<comment type="similarity">
    <text evidence="3">Belongs to the KHG/KDPG aldolase family.</text>
</comment>
<dbReference type="InterPro" id="IPR031337">
    <property type="entry name" value="KDPG/KHG_AS_1"/>
</dbReference>
<keyword evidence="10" id="KW-1185">Reference proteome</keyword>
<sequence length="206" mass="21737">MSALLEKLSALKIIPVIAIKNADDAVALGRALMDNGMPSAEITFRTPAATEAIRQLRAAFPDMIIGAGTVLTTAQVDQAIEAGVDFIVSPGLNPRIVQYCQARGVPMIPGVNNPSLVEQAMELGLSTLKFFPAEPSGGLGMLKAMSAVYPVRFMPTGGISPANVKDYLAQRSVFACGGTWMVPADLVDQQEWDKIGALVHDAVATL</sequence>
<keyword evidence="8" id="KW-0119">Carbohydrate metabolism</keyword>
<dbReference type="AlphaFoldDB" id="A0A2M8HBM3"/>
<dbReference type="PROSITE" id="PS00159">
    <property type="entry name" value="ALDOLASE_KDPG_KHG_1"/>
    <property type="match status" value="1"/>
</dbReference>
<dbReference type="EC" id="4.1.2.14" evidence="5"/>
<dbReference type="Pfam" id="PF01081">
    <property type="entry name" value="Aldolase"/>
    <property type="match status" value="1"/>
</dbReference>
<accession>A0A2M8HBM3</accession>
<dbReference type="SUPFAM" id="SSF51569">
    <property type="entry name" value="Aldolase"/>
    <property type="match status" value="1"/>
</dbReference>
<evidence type="ECO:0000256" key="6">
    <source>
        <dbReference type="ARBA" id="ARBA00023239"/>
    </source>
</evidence>
<evidence type="ECO:0000256" key="5">
    <source>
        <dbReference type="ARBA" id="ARBA00013063"/>
    </source>
</evidence>
<evidence type="ECO:0000256" key="1">
    <source>
        <dbReference type="ARBA" id="ARBA00000654"/>
    </source>
</evidence>
<dbReference type="RefSeq" id="WP_100859222.1">
    <property type="nucleotide sequence ID" value="NZ_PGCP01000008.1"/>
</dbReference>
<protein>
    <recommendedName>
        <fullName evidence="5">2-dehydro-3-deoxy-phosphogluconate aldolase</fullName>
        <ecNumber evidence="5">4.1.2.14</ecNumber>
    </recommendedName>
</protein>
<evidence type="ECO:0000256" key="3">
    <source>
        <dbReference type="ARBA" id="ARBA00006906"/>
    </source>
</evidence>
<evidence type="ECO:0000256" key="4">
    <source>
        <dbReference type="ARBA" id="ARBA00011233"/>
    </source>
</evidence>
<dbReference type="Gene3D" id="3.20.20.70">
    <property type="entry name" value="Aldolase class I"/>
    <property type="match status" value="1"/>
</dbReference>
<dbReference type="NCBIfam" id="NF004325">
    <property type="entry name" value="PRK05718.1"/>
    <property type="match status" value="1"/>
</dbReference>
<comment type="catalytic activity">
    <reaction evidence="1">
        <text>2-dehydro-3-deoxy-6-phospho-D-gluconate = D-glyceraldehyde 3-phosphate + pyruvate</text>
        <dbReference type="Rhea" id="RHEA:17089"/>
        <dbReference type="ChEBI" id="CHEBI:15361"/>
        <dbReference type="ChEBI" id="CHEBI:57569"/>
        <dbReference type="ChEBI" id="CHEBI:59776"/>
        <dbReference type="EC" id="4.1.2.14"/>
    </reaction>
</comment>
<dbReference type="CDD" id="cd00452">
    <property type="entry name" value="KDPG_aldolase"/>
    <property type="match status" value="1"/>
</dbReference>
<dbReference type="OrthoDB" id="9805177at2"/>
<comment type="caution">
    <text evidence="9">The sequence shown here is derived from an EMBL/GenBank/DDBJ whole genome shotgun (WGS) entry which is preliminary data.</text>
</comment>
<evidence type="ECO:0000313" key="10">
    <source>
        <dbReference type="Proteomes" id="UP000232060"/>
    </source>
</evidence>
<dbReference type="NCBIfam" id="TIGR01182">
    <property type="entry name" value="eda"/>
    <property type="match status" value="1"/>
</dbReference>
<dbReference type="GO" id="GO:0008675">
    <property type="term" value="F:2-dehydro-3-deoxy-phosphogluconate aldolase activity"/>
    <property type="evidence" value="ECO:0007669"/>
    <property type="project" value="UniProtKB-EC"/>
</dbReference>
<dbReference type="InterPro" id="IPR000887">
    <property type="entry name" value="Aldlse_KDPG_KHG"/>
</dbReference>
<evidence type="ECO:0000313" key="9">
    <source>
        <dbReference type="EMBL" id="PJC93976.1"/>
    </source>
</evidence>
<keyword evidence="7" id="KW-0704">Schiff base</keyword>
<dbReference type="EMBL" id="PGCP01000008">
    <property type="protein sequence ID" value="PJC93976.1"/>
    <property type="molecule type" value="Genomic_DNA"/>
</dbReference>
<dbReference type="Proteomes" id="UP000232060">
    <property type="component" value="Unassembled WGS sequence"/>
</dbReference>
<reference evidence="9 10" key="1">
    <citation type="submission" date="2017-11" db="EMBL/GenBank/DDBJ databases">
        <title>Draft genome sequence of environmental isolate Aeromonas lusitania sp. nov. MDC 2473.</title>
        <authorList>
            <person name="Colston S.M."/>
            <person name="Navarro A."/>
            <person name="Martinez-Murcia A.J."/>
            <person name="Graf J."/>
        </authorList>
    </citation>
    <scope>NUCLEOTIDE SEQUENCE [LARGE SCALE GENOMIC DNA]</scope>
    <source>
        <strain evidence="9 10">MDC 2473</strain>
    </source>
</reference>
<comment type="pathway">
    <text evidence="2">Carbohydrate acid metabolism; 2-dehydro-3-deoxy-D-gluconate degradation; D-glyceraldehyde 3-phosphate and pyruvate from 2-dehydro-3-deoxy-D-gluconate: step 2/2.</text>
</comment>